<reference evidence="9" key="1">
    <citation type="submission" date="2020-05" db="EMBL/GenBank/DDBJ databases">
        <authorList>
            <person name="Chiriac C."/>
            <person name="Salcher M."/>
            <person name="Ghai R."/>
            <person name="Kavagutti S V."/>
        </authorList>
    </citation>
    <scope>NUCLEOTIDE SEQUENCE</scope>
</reference>
<keyword evidence="7 8" id="KW-0472">Membrane</keyword>
<sequence length="329" mass="33738">MRELKKSLIALNILLVFVAVFIALSVGPTKIDGFFQQLMQPGSNEILWQIRFPRVIAAVIAGAAFGVAGLMAQGASNNALAEPSILGTSSGAALGAVIAILFGLAQVGSIAATISGVIGALLATALTLKLASLRGNLSSFALIIVGIAVSATLSAIVGLTSAMITQADARSISFWNFGSLALITYENLVGVAATTLIGLGIAWKVAPSLDRLSFGDDTAFHLGINVVKARWLALVALSLLAGGAVSTVGIIGFIGLAAPHIARFIYGPSHRLLVIQSALIGSLVIVFADTLARSIAAPNELSIGLITSLLGAPILIALVSIKNNVWRVQ</sequence>
<keyword evidence="3" id="KW-0813">Transport</keyword>
<evidence type="ECO:0000256" key="6">
    <source>
        <dbReference type="ARBA" id="ARBA00022989"/>
    </source>
</evidence>
<feature type="transmembrane region" description="Helical" evidence="8">
    <location>
        <begin position="110"/>
        <end position="128"/>
    </location>
</feature>
<feature type="transmembrane region" description="Helical" evidence="8">
    <location>
        <begin position="46"/>
        <end position="72"/>
    </location>
</feature>
<proteinExistence type="inferred from homology"/>
<evidence type="ECO:0000256" key="4">
    <source>
        <dbReference type="ARBA" id="ARBA00022475"/>
    </source>
</evidence>
<evidence type="ECO:0000256" key="3">
    <source>
        <dbReference type="ARBA" id="ARBA00022448"/>
    </source>
</evidence>
<feature type="transmembrane region" description="Helical" evidence="8">
    <location>
        <begin position="184"/>
        <end position="203"/>
    </location>
</feature>
<feature type="transmembrane region" description="Helical" evidence="8">
    <location>
        <begin position="303"/>
        <end position="321"/>
    </location>
</feature>
<name>A0A6J6DP11_9ZZZZ</name>
<dbReference type="SUPFAM" id="SSF81345">
    <property type="entry name" value="ABC transporter involved in vitamin B12 uptake, BtuC"/>
    <property type="match status" value="1"/>
</dbReference>
<protein>
    <submittedName>
        <fullName evidence="9">Unannotated protein</fullName>
    </submittedName>
</protein>
<keyword evidence="6 8" id="KW-1133">Transmembrane helix</keyword>
<dbReference type="Pfam" id="PF01032">
    <property type="entry name" value="FecCD"/>
    <property type="match status" value="1"/>
</dbReference>
<dbReference type="GO" id="GO:0022857">
    <property type="term" value="F:transmembrane transporter activity"/>
    <property type="evidence" value="ECO:0007669"/>
    <property type="project" value="InterPro"/>
</dbReference>
<gene>
    <name evidence="9" type="ORF">UFOPK1643_00427</name>
</gene>
<evidence type="ECO:0000256" key="5">
    <source>
        <dbReference type="ARBA" id="ARBA00022692"/>
    </source>
</evidence>
<evidence type="ECO:0000256" key="1">
    <source>
        <dbReference type="ARBA" id="ARBA00004651"/>
    </source>
</evidence>
<comment type="similarity">
    <text evidence="2">Belongs to the binding-protein-dependent transport system permease family. FecCD subfamily.</text>
</comment>
<evidence type="ECO:0000256" key="8">
    <source>
        <dbReference type="SAM" id="Phobius"/>
    </source>
</evidence>
<dbReference type="GO" id="GO:0005886">
    <property type="term" value="C:plasma membrane"/>
    <property type="evidence" value="ECO:0007669"/>
    <property type="project" value="UniProtKB-SubCell"/>
</dbReference>
<evidence type="ECO:0000256" key="2">
    <source>
        <dbReference type="ARBA" id="ARBA00007935"/>
    </source>
</evidence>
<organism evidence="9">
    <name type="scientific">freshwater metagenome</name>
    <dbReference type="NCBI Taxonomy" id="449393"/>
    <lineage>
        <taxon>unclassified sequences</taxon>
        <taxon>metagenomes</taxon>
        <taxon>ecological metagenomes</taxon>
    </lineage>
</organism>
<accession>A0A6J6DP11</accession>
<dbReference type="CDD" id="cd06550">
    <property type="entry name" value="TM_ABC_iron-siderophores_like"/>
    <property type="match status" value="1"/>
</dbReference>
<dbReference type="PANTHER" id="PTHR30472">
    <property type="entry name" value="FERRIC ENTEROBACTIN TRANSPORT SYSTEM PERMEASE PROTEIN"/>
    <property type="match status" value="1"/>
</dbReference>
<dbReference type="PANTHER" id="PTHR30472:SF25">
    <property type="entry name" value="ABC TRANSPORTER PERMEASE PROTEIN MJ0876-RELATED"/>
    <property type="match status" value="1"/>
</dbReference>
<keyword evidence="5 8" id="KW-0812">Transmembrane</keyword>
<comment type="subcellular location">
    <subcellularLocation>
        <location evidence="1">Cell membrane</location>
        <topology evidence="1">Multi-pass membrane protein</topology>
    </subcellularLocation>
</comment>
<feature type="transmembrane region" description="Helical" evidence="8">
    <location>
        <begin position="7"/>
        <end position="26"/>
    </location>
</feature>
<dbReference type="EMBL" id="CAEZTK010000020">
    <property type="protein sequence ID" value="CAB4564884.1"/>
    <property type="molecule type" value="Genomic_DNA"/>
</dbReference>
<keyword evidence="4" id="KW-1003">Cell membrane</keyword>
<dbReference type="Gene3D" id="1.10.3470.10">
    <property type="entry name" value="ABC transporter involved in vitamin B12 uptake, BtuC"/>
    <property type="match status" value="1"/>
</dbReference>
<dbReference type="InterPro" id="IPR037294">
    <property type="entry name" value="ABC_BtuC-like"/>
</dbReference>
<evidence type="ECO:0000256" key="7">
    <source>
        <dbReference type="ARBA" id="ARBA00023136"/>
    </source>
</evidence>
<feature type="transmembrane region" description="Helical" evidence="8">
    <location>
        <begin position="270"/>
        <end position="291"/>
    </location>
</feature>
<evidence type="ECO:0000313" key="9">
    <source>
        <dbReference type="EMBL" id="CAB4564884.1"/>
    </source>
</evidence>
<feature type="transmembrane region" description="Helical" evidence="8">
    <location>
        <begin position="231"/>
        <end position="258"/>
    </location>
</feature>
<feature type="transmembrane region" description="Helical" evidence="8">
    <location>
        <begin position="84"/>
        <end position="104"/>
    </location>
</feature>
<dbReference type="AlphaFoldDB" id="A0A6J6DP11"/>
<dbReference type="InterPro" id="IPR000522">
    <property type="entry name" value="ABC_transptr_permease_BtuC"/>
</dbReference>
<feature type="transmembrane region" description="Helical" evidence="8">
    <location>
        <begin position="140"/>
        <end position="164"/>
    </location>
</feature>